<dbReference type="SUPFAM" id="SSF161111">
    <property type="entry name" value="Cation efflux protein transmembrane domain-like"/>
    <property type="match status" value="1"/>
</dbReference>
<dbReference type="Gene3D" id="1.20.1510.10">
    <property type="entry name" value="Cation efflux protein transmembrane domain"/>
    <property type="match status" value="1"/>
</dbReference>
<feature type="transmembrane region" description="Helical" evidence="9">
    <location>
        <begin position="103"/>
        <end position="126"/>
    </location>
</feature>
<dbReference type="InterPro" id="IPR050291">
    <property type="entry name" value="CDF_Transporter"/>
</dbReference>
<dbReference type="EMBL" id="CP041636">
    <property type="protein sequence ID" value="QDO99694.1"/>
    <property type="molecule type" value="Genomic_DNA"/>
</dbReference>
<gene>
    <name evidence="12" type="ORF">FNB15_08525</name>
</gene>
<dbReference type="Gene3D" id="3.30.70.1350">
    <property type="entry name" value="Cation efflux protein, cytoplasmic domain"/>
    <property type="match status" value="1"/>
</dbReference>
<dbReference type="FunFam" id="3.30.70.1350:FF:000002">
    <property type="entry name" value="Ferrous-iron efflux pump FieF"/>
    <property type="match status" value="1"/>
</dbReference>
<dbReference type="GO" id="GO:0015341">
    <property type="term" value="F:zinc efflux antiporter activity"/>
    <property type="evidence" value="ECO:0007669"/>
    <property type="project" value="TreeGrafter"/>
</dbReference>
<evidence type="ECO:0000313" key="12">
    <source>
        <dbReference type="EMBL" id="QDO99694.1"/>
    </source>
</evidence>
<dbReference type="InterPro" id="IPR058533">
    <property type="entry name" value="Cation_efflux_TM"/>
</dbReference>
<dbReference type="InterPro" id="IPR036837">
    <property type="entry name" value="Cation_efflux_CTD_sf"/>
</dbReference>
<feature type="domain" description="Cation efflux protein cytoplasmic" evidence="11">
    <location>
        <begin position="205"/>
        <end position="279"/>
    </location>
</feature>
<proteinExistence type="inferred from homology"/>
<keyword evidence="7 9" id="KW-0472">Membrane</keyword>
<evidence type="ECO:0000259" key="11">
    <source>
        <dbReference type="Pfam" id="PF16916"/>
    </source>
</evidence>
<dbReference type="KEGG" id="fer:FNB15_08525"/>
<keyword evidence="4" id="KW-1003">Cell membrane</keyword>
<name>A0A516H7D6_9PROT</name>
<dbReference type="InterPro" id="IPR027469">
    <property type="entry name" value="Cation_efflux_TMD_sf"/>
</dbReference>
<feature type="transmembrane region" description="Helical" evidence="9">
    <location>
        <begin position="72"/>
        <end position="91"/>
    </location>
</feature>
<dbReference type="GO" id="GO:0005886">
    <property type="term" value="C:plasma membrane"/>
    <property type="evidence" value="ECO:0007669"/>
    <property type="project" value="UniProtKB-SubCell"/>
</dbReference>
<dbReference type="Pfam" id="PF16916">
    <property type="entry name" value="ZT_dimer"/>
    <property type="match status" value="1"/>
</dbReference>
<dbReference type="GO" id="GO:0006882">
    <property type="term" value="P:intracellular zinc ion homeostasis"/>
    <property type="evidence" value="ECO:0007669"/>
    <property type="project" value="TreeGrafter"/>
</dbReference>
<organism evidence="12 13">
    <name type="scientific">Ferrovibrio terrae</name>
    <dbReference type="NCBI Taxonomy" id="2594003"/>
    <lineage>
        <taxon>Bacteria</taxon>
        <taxon>Pseudomonadati</taxon>
        <taxon>Pseudomonadota</taxon>
        <taxon>Alphaproteobacteria</taxon>
        <taxon>Rhodospirillales</taxon>
        <taxon>Rhodospirillaceae</taxon>
        <taxon>Ferrovibrio</taxon>
    </lineage>
</organism>
<evidence type="ECO:0000256" key="8">
    <source>
        <dbReference type="ARBA" id="ARBA00068882"/>
    </source>
</evidence>
<dbReference type="Pfam" id="PF01545">
    <property type="entry name" value="Cation_efflux"/>
    <property type="match status" value="1"/>
</dbReference>
<dbReference type="GO" id="GO:0015093">
    <property type="term" value="F:ferrous iron transmembrane transporter activity"/>
    <property type="evidence" value="ECO:0007669"/>
    <property type="project" value="TreeGrafter"/>
</dbReference>
<dbReference type="PANTHER" id="PTHR43840">
    <property type="entry name" value="MITOCHONDRIAL METAL TRANSPORTER 1-RELATED"/>
    <property type="match status" value="1"/>
</dbReference>
<comment type="subcellular location">
    <subcellularLocation>
        <location evidence="1">Cell membrane</location>
        <topology evidence="1">Multi-pass membrane protein</topology>
    </subcellularLocation>
</comment>
<comment type="similarity">
    <text evidence="2">Belongs to the cation diffusion facilitator (CDF) transporter (TC 2.A.4) family.</text>
</comment>
<feature type="transmembrane region" description="Helical" evidence="9">
    <location>
        <begin position="169"/>
        <end position="191"/>
    </location>
</feature>
<evidence type="ECO:0000256" key="7">
    <source>
        <dbReference type="ARBA" id="ARBA00023136"/>
    </source>
</evidence>
<dbReference type="Proteomes" id="UP000317496">
    <property type="component" value="Chromosome"/>
</dbReference>
<dbReference type="InterPro" id="IPR027470">
    <property type="entry name" value="Cation_efflux_CTD"/>
</dbReference>
<evidence type="ECO:0000256" key="2">
    <source>
        <dbReference type="ARBA" id="ARBA00008114"/>
    </source>
</evidence>
<dbReference type="GO" id="GO:0015086">
    <property type="term" value="F:cadmium ion transmembrane transporter activity"/>
    <property type="evidence" value="ECO:0007669"/>
    <property type="project" value="TreeGrafter"/>
</dbReference>
<feature type="transmembrane region" description="Helical" evidence="9">
    <location>
        <begin position="31"/>
        <end position="51"/>
    </location>
</feature>
<accession>A0A516H7D6</accession>
<dbReference type="PANTHER" id="PTHR43840:SF41">
    <property type="entry name" value="CATION-EFFLUX PUMP FIEF"/>
    <property type="match status" value="1"/>
</dbReference>
<feature type="transmembrane region" description="Helical" evidence="9">
    <location>
        <begin position="146"/>
        <end position="163"/>
    </location>
</feature>
<keyword evidence="6 9" id="KW-1133">Transmembrane helix</keyword>
<evidence type="ECO:0000256" key="4">
    <source>
        <dbReference type="ARBA" id="ARBA00022475"/>
    </source>
</evidence>
<reference evidence="12 13" key="1">
    <citation type="submission" date="2019-07" db="EMBL/GenBank/DDBJ databases">
        <title>Genome sequencing for Ferrovibrio sp. K5.</title>
        <authorList>
            <person name="Park S.-J."/>
        </authorList>
    </citation>
    <scope>NUCLEOTIDE SEQUENCE [LARGE SCALE GENOMIC DNA]</scope>
    <source>
        <strain evidence="12 13">K5</strain>
    </source>
</reference>
<protein>
    <recommendedName>
        <fullName evidence="8">Protein p34</fullName>
    </recommendedName>
</protein>
<evidence type="ECO:0000256" key="9">
    <source>
        <dbReference type="SAM" id="Phobius"/>
    </source>
</evidence>
<dbReference type="OrthoDB" id="9806522at2"/>
<dbReference type="InterPro" id="IPR002524">
    <property type="entry name" value="Cation_efflux"/>
</dbReference>
<keyword evidence="3" id="KW-0813">Transport</keyword>
<dbReference type="NCBIfam" id="TIGR01297">
    <property type="entry name" value="CDF"/>
    <property type="match status" value="1"/>
</dbReference>
<feature type="domain" description="Cation efflux protein transmembrane" evidence="10">
    <location>
        <begin position="7"/>
        <end position="199"/>
    </location>
</feature>
<evidence type="ECO:0000313" key="13">
    <source>
        <dbReference type="Proteomes" id="UP000317496"/>
    </source>
</evidence>
<evidence type="ECO:0000256" key="5">
    <source>
        <dbReference type="ARBA" id="ARBA00022692"/>
    </source>
</evidence>
<evidence type="ECO:0000259" key="10">
    <source>
        <dbReference type="Pfam" id="PF01545"/>
    </source>
</evidence>
<dbReference type="SUPFAM" id="SSF160240">
    <property type="entry name" value="Cation efflux protein cytoplasmic domain-like"/>
    <property type="match status" value="1"/>
</dbReference>
<keyword evidence="13" id="KW-1185">Reference proteome</keyword>
<keyword evidence="5 9" id="KW-0812">Transmembrane</keyword>
<dbReference type="AlphaFoldDB" id="A0A516H7D6"/>
<sequence length="300" mass="32124">MRRATYASVLVVLVLVAAKMAAWLQTESVALLASLVDSLLDGVASAINLLAVRHALTPADDEHRFGHGKAEALAGLGQGALVTGSALYLFITGIQHLITPQPIGSSPAGIAVMVLSILLTGGLILYQRHIVRQTGSLAIAADRLHYVADLATNLTVIAALLLASQPDYVWVDAVAALIVAAIIVKSAIDIVRGALDNLMDREMAEVDRERILTVVRQHSQARALHDLRTRRAGLQVFIQFHLELDPEISLRAAHRITDEIETELRRMFPGAGVLIHQDPAGYDDPVSEFVSPSGKPTGTG</sequence>
<evidence type="ECO:0000256" key="1">
    <source>
        <dbReference type="ARBA" id="ARBA00004651"/>
    </source>
</evidence>
<evidence type="ECO:0000256" key="6">
    <source>
        <dbReference type="ARBA" id="ARBA00022989"/>
    </source>
</evidence>
<evidence type="ECO:0000256" key="3">
    <source>
        <dbReference type="ARBA" id="ARBA00022448"/>
    </source>
</evidence>